<feature type="transmembrane region" description="Helical" evidence="1">
    <location>
        <begin position="91"/>
        <end position="112"/>
    </location>
</feature>
<feature type="transmembrane region" description="Helical" evidence="1">
    <location>
        <begin position="124"/>
        <end position="143"/>
    </location>
</feature>
<reference evidence="3" key="1">
    <citation type="journal article" date="2017" name="Front. Plant Sci.">
        <title>Climate Clever Clovers: New Paradigm to Reduce the Environmental Footprint of Ruminants by Breeding Low Methanogenic Forages Utilizing Haplotype Variation.</title>
        <authorList>
            <person name="Kaur P."/>
            <person name="Appels R."/>
            <person name="Bayer P.E."/>
            <person name="Keeble-Gagnere G."/>
            <person name="Wang J."/>
            <person name="Hirakawa H."/>
            <person name="Shirasawa K."/>
            <person name="Vercoe P."/>
            <person name="Stefanova K."/>
            <person name="Durmic Z."/>
            <person name="Nichols P."/>
            <person name="Revell C."/>
            <person name="Isobe S.N."/>
            <person name="Edwards D."/>
            <person name="Erskine W."/>
        </authorList>
    </citation>
    <scope>NUCLEOTIDE SEQUENCE [LARGE SCALE GENOMIC DNA]</scope>
    <source>
        <strain evidence="3">cv. Daliak</strain>
    </source>
</reference>
<dbReference type="EMBL" id="DF973362">
    <property type="protein sequence ID" value="GAU27869.1"/>
    <property type="molecule type" value="Genomic_DNA"/>
</dbReference>
<organism evidence="2 3">
    <name type="scientific">Trifolium subterraneum</name>
    <name type="common">Subterranean clover</name>
    <dbReference type="NCBI Taxonomy" id="3900"/>
    <lineage>
        <taxon>Eukaryota</taxon>
        <taxon>Viridiplantae</taxon>
        <taxon>Streptophyta</taxon>
        <taxon>Embryophyta</taxon>
        <taxon>Tracheophyta</taxon>
        <taxon>Spermatophyta</taxon>
        <taxon>Magnoliopsida</taxon>
        <taxon>eudicotyledons</taxon>
        <taxon>Gunneridae</taxon>
        <taxon>Pentapetalae</taxon>
        <taxon>rosids</taxon>
        <taxon>fabids</taxon>
        <taxon>Fabales</taxon>
        <taxon>Fabaceae</taxon>
        <taxon>Papilionoideae</taxon>
        <taxon>50 kb inversion clade</taxon>
        <taxon>NPAAA clade</taxon>
        <taxon>Hologalegina</taxon>
        <taxon>IRL clade</taxon>
        <taxon>Trifolieae</taxon>
        <taxon>Trifolium</taxon>
    </lineage>
</organism>
<name>A0A2Z6N899_TRISU</name>
<feature type="transmembrane region" description="Helical" evidence="1">
    <location>
        <begin position="29"/>
        <end position="49"/>
    </location>
</feature>
<accession>A0A2Z6N899</accession>
<proteinExistence type="predicted"/>
<dbReference type="AlphaFoldDB" id="A0A2Z6N899"/>
<evidence type="ECO:0000313" key="2">
    <source>
        <dbReference type="EMBL" id="GAU27869.1"/>
    </source>
</evidence>
<protein>
    <submittedName>
        <fullName evidence="2">Uncharacterized protein</fullName>
    </submittedName>
</protein>
<evidence type="ECO:0000313" key="3">
    <source>
        <dbReference type="Proteomes" id="UP000242715"/>
    </source>
</evidence>
<gene>
    <name evidence="2" type="ORF">TSUD_114490</name>
</gene>
<keyword evidence="1" id="KW-0812">Transmembrane</keyword>
<dbReference type="OrthoDB" id="1742613at2759"/>
<evidence type="ECO:0000256" key="1">
    <source>
        <dbReference type="SAM" id="Phobius"/>
    </source>
</evidence>
<keyword evidence="3" id="KW-1185">Reference proteome</keyword>
<keyword evidence="1" id="KW-1133">Transmembrane helix</keyword>
<dbReference type="Proteomes" id="UP000242715">
    <property type="component" value="Unassembled WGS sequence"/>
</dbReference>
<sequence length="190" mass="21540">MVVALGFKQKIDGREAQRSFAQKTLPEKFVLDFVPAIGACFSVLEIIFMLKKEHDGHFIGYHKWLCSCSELLVWANIILFMKCASSNHSIVFNRVLCFWWILKPVLGILHLITKFPSLEVSVCIMESLVVLLNIAFGIVINVIRIKRPSSKSRTTARYDSASPSYYPILARLSFGLSKKAAVRMRITSEL</sequence>
<feature type="non-terminal residue" evidence="2">
    <location>
        <position position="190"/>
    </location>
</feature>
<keyword evidence="1" id="KW-0472">Membrane</keyword>
<feature type="transmembrane region" description="Helical" evidence="1">
    <location>
        <begin position="61"/>
        <end position="79"/>
    </location>
</feature>